<keyword evidence="6" id="KW-0045">Antibiotic biosynthesis</keyword>
<dbReference type="FunFam" id="3.40.50.980:FF:000001">
    <property type="entry name" value="Non-ribosomal peptide synthetase"/>
    <property type="match status" value="1"/>
</dbReference>
<evidence type="ECO:0000256" key="3">
    <source>
        <dbReference type="ARBA" id="ARBA00022450"/>
    </source>
</evidence>
<dbReference type="Gene3D" id="3.30.559.10">
    <property type="entry name" value="Chloramphenicol acetyltransferase-like domain"/>
    <property type="match status" value="2"/>
</dbReference>
<dbReference type="GO" id="GO:0044550">
    <property type="term" value="P:secondary metabolite biosynthetic process"/>
    <property type="evidence" value="ECO:0007669"/>
    <property type="project" value="UniProtKB-ARBA"/>
</dbReference>
<dbReference type="GO" id="GO:0031177">
    <property type="term" value="F:phosphopantetheine binding"/>
    <property type="evidence" value="ECO:0007669"/>
    <property type="project" value="TreeGrafter"/>
</dbReference>
<dbReference type="InterPro" id="IPR025110">
    <property type="entry name" value="AMP-bd_C"/>
</dbReference>
<evidence type="ECO:0000256" key="1">
    <source>
        <dbReference type="ARBA" id="ARBA00001957"/>
    </source>
</evidence>
<comment type="similarity">
    <text evidence="2">Belongs to the ATP-dependent AMP-binding enzyme family.</text>
</comment>
<evidence type="ECO:0000256" key="7">
    <source>
        <dbReference type="SAM" id="MobiDB-lite"/>
    </source>
</evidence>
<dbReference type="FunFam" id="3.40.50.12780:FF:000012">
    <property type="entry name" value="Non-ribosomal peptide synthetase"/>
    <property type="match status" value="1"/>
</dbReference>
<dbReference type="InterPro" id="IPR000873">
    <property type="entry name" value="AMP-dep_synth/lig_dom"/>
</dbReference>
<dbReference type="InterPro" id="IPR023213">
    <property type="entry name" value="CAT-like_dom_sf"/>
</dbReference>
<keyword evidence="3" id="KW-0596">Phosphopantetheine</keyword>
<dbReference type="GO" id="GO:0003824">
    <property type="term" value="F:catalytic activity"/>
    <property type="evidence" value="ECO:0007669"/>
    <property type="project" value="InterPro"/>
</dbReference>
<dbReference type="Gene3D" id="3.30.559.30">
    <property type="entry name" value="Nonribosomal peptide synthetase, condensation domain"/>
    <property type="match status" value="2"/>
</dbReference>
<feature type="region of interest" description="Disordered" evidence="7">
    <location>
        <begin position="207"/>
        <end position="228"/>
    </location>
</feature>
<feature type="domain" description="Carrier" evidence="8">
    <location>
        <begin position="965"/>
        <end position="1039"/>
    </location>
</feature>
<comment type="cofactor">
    <cofactor evidence="1">
        <name>pantetheine 4'-phosphate</name>
        <dbReference type="ChEBI" id="CHEBI:47942"/>
    </cofactor>
</comment>
<reference evidence="10" key="1">
    <citation type="submission" date="2016-06" db="EMBL/GenBank/DDBJ databases">
        <authorList>
            <person name="Sutton G."/>
            <person name="Brinkac L."/>
            <person name="Sanka R."/>
            <person name="Adams M."/>
            <person name="Lau E."/>
            <person name="Sam S."/>
            <person name="Sreng N."/>
            <person name="Him V."/>
            <person name="Kerleguer A."/>
            <person name="Cheng S."/>
        </authorList>
    </citation>
    <scope>NUCLEOTIDE SEQUENCE [LARGE SCALE GENOMIC DNA]</scope>
    <source>
        <strain evidence="10">E861</strain>
    </source>
</reference>
<dbReference type="Gene3D" id="1.10.1200.10">
    <property type="entry name" value="ACP-like"/>
    <property type="match status" value="1"/>
</dbReference>
<dbReference type="GO" id="GO:0017000">
    <property type="term" value="P:antibiotic biosynthetic process"/>
    <property type="evidence" value="ECO:0007669"/>
    <property type="project" value="UniProtKB-KW"/>
</dbReference>
<dbReference type="SUPFAM" id="SSF47336">
    <property type="entry name" value="ACP-like"/>
    <property type="match status" value="1"/>
</dbReference>
<dbReference type="PROSITE" id="PS00012">
    <property type="entry name" value="PHOSPHOPANTETHEINE"/>
    <property type="match status" value="1"/>
</dbReference>
<dbReference type="GO" id="GO:0005737">
    <property type="term" value="C:cytoplasm"/>
    <property type="evidence" value="ECO:0007669"/>
    <property type="project" value="TreeGrafter"/>
</dbReference>
<dbReference type="InterPro" id="IPR036736">
    <property type="entry name" value="ACP-like_sf"/>
</dbReference>
<dbReference type="InterPro" id="IPR045851">
    <property type="entry name" value="AMP-bd_C_sf"/>
</dbReference>
<accession>A0A1A2Z4J9</accession>
<dbReference type="NCBIfam" id="TIGR01720">
    <property type="entry name" value="NRPS-para261"/>
    <property type="match status" value="1"/>
</dbReference>
<dbReference type="InterPro" id="IPR010060">
    <property type="entry name" value="NRPS_synth"/>
</dbReference>
<dbReference type="Pfam" id="PF00668">
    <property type="entry name" value="Condensation"/>
    <property type="match status" value="2"/>
</dbReference>
<evidence type="ECO:0000313" key="9">
    <source>
        <dbReference type="EMBL" id="OBI45459.1"/>
    </source>
</evidence>
<name>A0A1A2Z4J9_9MYCO</name>
<gene>
    <name evidence="9" type="ORF">A5707_01825</name>
</gene>
<dbReference type="GO" id="GO:0008610">
    <property type="term" value="P:lipid biosynthetic process"/>
    <property type="evidence" value="ECO:0007669"/>
    <property type="project" value="UniProtKB-ARBA"/>
</dbReference>
<dbReference type="PROSITE" id="PS50075">
    <property type="entry name" value="CARRIER"/>
    <property type="match status" value="1"/>
</dbReference>
<evidence type="ECO:0000313" key="10">
    <source>
        <dbReference type="Proteomes" id="UP000093592"/>
    </source>
</evidence>
<dbReference type="InterPro" id="IPR009081">
    <property type="entry name" value="PP-bd_ACP"/>
</dbReference>
<dbReference type="InterPro" id="IPR020845">
    <property type="entry name" value="AMP-binding_CS"/>
</dbReference>
<dbReference type="InterPro" id="IPR010071">
    <property type="entry name" value="AA_adenyl_dom"/>
</dbReference>
<dbReference type="InterPro" id="IPR042099">
    <property type="entry name" value="ANL_N_sf"/>
</dbReference>
<sequence length="1521" mass="162064">MEPDDGGLPLTRGQLDIWLAEETGLVGAKWQLGVFVQIAGPIDPDLFESAIREVVYEAEPLRATFHEVGGQVFQKVVDHPDVELARYDLMDSQNPAQDAYQLASSIQRTLMPLNGPLFKFALLQTRPDESYFFVCCHHIVVDGIGLALVLHRIATVYNALASATPIPPGFFGSLDELVACESEYEASSDYLDDQDFWASQLTPESDAASRMVRNGGGPDRDDSSAPIKLDPSAVAGIDELAKALGMRRSSVITAACALLVGGSDTEGSDVVFDFPVSRRVRPEVKLVPGMISGVVPLVLKPSPNATVADFCKHVDVRIRETLRHQRFPTRSIENAARPHGSAEQASKRVAVNFIPTTHMTDLAGSAVSATLTHDGLGDQFRLVFFRDDDQLFLSTPGTGQLFADCDLPGLVTRLERVLLEMANDPARLLSSVDVLDADEHARMNEVGNRAALTANASPAASIPALFAAQVARAPEAVALVCGERSWTYRELDNAANRLAQLLAAEGVGPDKCVALLFSRSAEAIMSILAVLKTGAAYLPIDPAAPPARMEFMIADAAPIAAITTAGLRSRLDGSDLLVIDVENPEIQTYPGTPLPAPAADDVAYLIYTSGTTGVPKGVAVTHRNVTQLMESLDAHLELAGQVWSQWHSLAFDVSVCEIWGALLHGGRLVVVSEAVARSPEDFHALLSTEQVTVLSQTPSAFYALQTADALAPELRDQLKLETVLFAGEALEPERLGTWLDNHPGLPRLINLYGTTETTVHASFREILHSDVASGASPIGGPLTHLAFFVLDSWLRPVPAGVVGELYVAGSGAGYGYLRRGGLTASRFVACPFGEAGARMYRTGDLVCWGADGQLDYLGRADEQVKIRGYRIELGEVRAALAELDGVEQAVVIAREDRPGDKRLVGYVTGTADLATARPKLAHRLPGYMVPAAVVALEALPLTVNGKLDKKALPAPEYQDVDRYRAPDSAVEEILASIYAQVLGVERVGVDDSFFELGGDSILSMQVVARARLAGLVCRPRDIFVEQTVAGLARVARVADGTSGAVDDGVGPVVATPIMRWLESVDGPVDQFNQTLVVDVPAGVTEADVEVVLQALIDRHAMLRLRVDDDGAGGWSLQVPEVGSVNAGACLRSVDVLSDEVLAKARSLLNPSAGVMLSALWAGSTGQLALIVHHLAVDGVSWRIILEDLNIAWAQHHSGQSVELPSGGTSFARWSSALAEYARTPAVLKQADAWRQVAATPAVLPAVRPEVDTYATAGRLSMDLDVETTQVLLGEVPAAFHAGVHDILLIGFALALAEFYGTASAPIGIDVEGHGRDEELATDVDLTRTVGWFTTKFPVALAVAGLNWAQVRSGEAALGALVKDAKEQLRALPEGVNYGVLRYLSPEVDLAGPEPAVGFNYLGRLGASAAEMSSDLWRISPESLSLAAAAAAVPMPLMHTVDLNAATIDTDAGPQLQANWTWAPSALNQSQVSRLGRLWFEALAGICAHVGGGGGGLTPSDLALVGLSQQQIDELQRQYADR</sequence>
<keyword evidence="4" id="KW-0597">Phosphoprotein</keyword>
<dbReference type="RefSeq" id="WP_065014956.1">
    <property type="nucleotide sequence ID" value="NZ_LZKJ01000123.1"/>
</dbReference>
<comment type="caution">
    <text evidence="9">The sequence shown here is derived from an EMBL/GenBank/DDBJ whole genome shotgun (WGS) entry which is preliminary data.</text>
</comment>
<dbReference type="Pfam" id="PF00501">
    <property type="entry name" value="AMP-binding"/>
    <property type="match status" value="1"/>
</dbReference>
<evidence type="ECO:0000256" key="2">
    <source>
        <dbReference type="ARBA" id="ARBA00006432"/>
    </source>
</evidence>
<dbReference type="NCBIfam" id="TIGR01733">
    <property type="entry name" value="AA-adenyl-dom"/>
    <property type="match status" value="1"/>
</dbReference>
<protein>
    <recommendedName>
        <fullName evidence="8">Carrier domain-containing protein</fullName>
    </recommendedName>
</protein>
<dbReference type="InterPro" id="IPR006162">
    <property type="entry name" value="Ppantetheine_attach_site"/>
</dbReference>
<dbReference type="FunFam" id="3.30.300.30:FF:000010">
    <property type="entry name" value="Enterobactin synthetase component F"/>
    <property type="match status" value="1"/>
</dbReference>
<dbReference type="CDD" id="cd17643">
    <property type="entry name" value="A_NRPS_Cytc1-like"/>
    <property type="match status" value="1"/>
</dbReference>
<evidence type="ECO:0000256" key="4">
    <source>
        <dbReference type="ARBA" id="ARBA00022553"/>
    </source>
</evidence>
<dbReference type="PANTHER" id="PTHR45527:SF14">
    <property type="entry name" value="PLIPASTATIN SYNTHASE SUBUNIT B"/>
    <property type="match status" value="1"/>
</dbReference>
<dbReference type="UniPathway" id="UPA00011"/>
<dbReference type="EMBL" id="LZKJ01000123">
    <property type="protein sequence ID" value="OBI45459.1"/>
    <property type="molecule type" value="Genomic_DNA"/>
</dbReference>
<dbReference type="Proteomes" id="UP000093592">
    <property type="component" value="Unassembled WGS sequence"/>
</dbReference>
<dbReference type="FunFam" id="1.10.1200.10:FF:000005">
    <property type="entry name" value="Nonribosomal peptide synthetase 1"/>
    <property type="match status" value="1"/>
</dbReference>
<organism evidence="9 10">
    <name type="scientific">Mycobacterium kyorinense</name>
    <dbReference type="NCBI Taxonomy" id="487514"/>
    <lineage>
        <taxon>Bacteria</taxon>
        <taxon>Bacillati</taxon>
        <taxon>Actinomycetota</taxon>
        <taxon>Actinomycetes</taxon>
        <taxon>Mycobacteriales</taxon>
        <taxon>Mycobacteriaceae</taxon>
        <taxon>Mycobacterium</taxon>
    </lineage>
</organism>
<dbReference type="SUPFAM" id="SSF56801">
    <property type="entry name" value="Acetyl-CoA synthetase-like"/>
    <property type="match status" value="1"/>
</dbReference>
<dbReference type="Pfam" id="PF13193">
    <property type="entry name" value="AMP-binding_C"/>
    <property type="match status" value="1"/>
</dbReference>
<dbReference type="PROSITE" id="PS00455">
    <property type="entry name" value="AMP_BINDING"/>
    <property type="match status" value="1"/>
</dbReference>
<dbReference type="SUPFAM" id="SSF52777">
    <property type="entry name" value="CoA-dependent acyltransferases"/>
    <property type="match status" value="4"/>
</dbReference>
<dbReference type="GO" id="GO:0043041">
    <property type="term" value="P:amino acid activation for nonribosomal peptide biosynthetic process"/>
    <property type="evidence" value="ECO:0007669"/>
    <property type="project" value="TreeGrafter"/>
</dbReference>
<evidence type="ECO:0000256" key="6">
    <source>
        <dbReference type="ARBA" id="ARBA00023194"/>
    </source>
</evidence>
<keyword evidence="5" id="KW-0677">Repeat</keyword>
<dbReference type="InterPro" id="IPR001242">
    <property type="entry name" value="Condensation_dom"/>
</dbReference>
<dbReference type="Gene3D" id="3.40.50.12780">
    <property type="entry name" value="N-terminal domain of ligase-like"/>
    <property type="match status" value="1"/>
</dbReference>
<dbReference type="Pfam" id="PF00550">
    <property type="entry name" value="PP-binding"/>
    <property type="match status" value="1"/>
</dbReference>
<dbReference type="OrthoDB" id="4501954at2"/>
<proteinExistence type="inferred from homology"/>
<dbReference type="PANTHER" id="PTHR45527">
    <property type="entry name" value="NONRIBOSOMAL PEPTIDE SYNTHETASE"/>
    <property type="match status" value="1"/>
</dbReference>
<dbReference type="Gene3D" id="3.30.300.30">
    <property type="match status" value="1"/>
</dbReference>
<evidence type="ECO:0000256" key="5">
    <source>
        <dbReference type="ARBA" id="ARBA00022737"/>
    </source>
</evidence>
<evidence type="ECO:0000259" key="8">
    <source>
        <dbReference type="PROSITE" id="PS50075"/>
    </source>
</evidence>